<feature type="transmembrane region" description="Helical" evidence="1">
    <location>
        <begin position="69"/>
        <end position="90"/>
    </location>
</feature>
<name>A0A413NA76_9BACT</name>
<gene>
    <name evidence="2" type="ORF">DW986_14700</name>
</gene>
<dbReference type="Proteomes" id="UP000285173">
    <property type="component" value="Unassembled WGS sequence"/>
</dbReference>
<evidence type="ECO:0000313" key="2">
    <source>
        <dbReference type="EMBL" id="RGZ45382.1"/>
    </source>
</evidence>
<keyword evidence="1" id="KW-1133">Transmembrane helix</keyword>
<sequence length="195" mass="23045">MTKSKFFYIILCIHLLSGIIGLITLNLVENCDRLRWSIGDILRILFFLTPFVLMFCVPKKLPTWSKVCMRIYFGVYIFSFVIFPPLWWFLFNFDTAVAENNQYIIRLYKYGGRDYYEQKSIYKKSGILEKYVGLFDSSDSYVYSELNQLDYDIKEFKIDNMTFTGKVLLKRNENGQVVTKDTLIVCPIFEKQAPI</sequence>
<feature type="transmembrane region" description="Helical" evidence="1">
    <location>
        <begin position="34"/>
        <end position="57"/>
    </location>
</feature>
<keyword evidence="1" id="KW-0812">Transmembrane</keyword>
<evidence type="ECO:0000313" key="3">
    <source>
        <dbReference type="Proteomes" id="UP000285173"/>
    </source>
</evidence>
<dbReference type="AlphaFoldDB" id="A0A413NA76"/>
<protein>
    <submittedName>
        <fullName evidence="2">Uncharacterized protein</fullName>
    </submittedName>
</protein>
<keyword evidence="1" id="KW-0472">Membrane</keyword>
<comment type="caution">
    <text evidence="2">The sequence shown here is derived from an EMBL/GenBank/DDBJ whole genome shotgun (WGS) entry which is preliminary data.</text>
</comment>
<proteinExistence type="predicted"/>
<organism evidence="2 3">
    <name type="scientific">Parabacteroides merdae</name>
    <dbReference type="NCBI Taxonomy" id="46503"/>
    <lineage>
        <taxon>Bacteria</taxon>
        <taxon>Pseudomonadati</taxon>
        <taxon>Bacteroidota</taxon>
        <taxon>Bacteroidia</taxon>
        <taxon>Bacteroidales</taxon>
        <taxon>Tannerellaceae</taxon>
        <taxon>Parabacteroides</taxon>
    </lineage>
</organism>
<evidence type="ECO:0000256" key="1">
    <source>
        <dbReference type="SAM" id="Phobius"/>
    </source>
</evidence>
<dbReference type="EMBL" id="QSEF01000022">
    <property type="protein sequence ID" value="RGZ45382.1"/>
    <property type="molecule type" value="Genomic_DNA"/>
</dbReference>
<feature type="transmembrane region" description="Helical" evidence="1">
    <location>
        <begin position="7"/>
        <end position="28"/>
    </location>
</feature>
<accession>A0A413NA76</accession>
<reference evidence="2 3" key="1">
    <citation type="submission" date="2018-08" db="EMBL/GenBank/DDBJ databases">
        <title>A genome reference for cultivated species of the human gut microbiota.</title>
        <authorList>
            <person name="Zou Y."/>
            <person name="Xue W."/>
            <person name="Luo G."/>
        </authorList>
    </citation>
    <scope>NUCLEOTIDE SEQUENCE [LARGE SCALE GENOMIC DNA]</scope>
    <source>
        <strain evidence="2 3">AM50-15</strain>
    </source>
</reference>